<evidence type="ECO:0000259" key="16">
    <source>
        <dbReference type="PROSITE" id="PS50011"/>
    </source>
</evidence>
<reference evidence="18" key="1">
    <citation type="submission" date="2020-06" db="EMBL/GenBank/DDBJ databases">
        <authorList>
            <consortium name="Plant Systems Biology data submission"/>
        </authorList>
    </citation>
    <scope>NUCLEOTIDE SEQUENCE</scope>
    <source>
        <strain evidence="18">D6</strain>
    </source>
</reference>
<dbReference type="CDD" id="cd05117">
    <property type="entry name" value="STKc_CAMK"/>
    <property type="match status" value="1"/>
</dbReference>
<dbReference type="PROSITE" id="PS00108">
    <property type="entry name" value="PROTEIN_KINASE_ST"/>
    <property type="match status" value="1"/>
</dbReference>
<evidence type="ECO:0000256" key="13">
    <source>
        <dbReference type="ARBA" id="ARBA00048679"/>
    </source>
</evidence>
<evidence type="ECO:0000256" key="11">
    <source>
        <dbReference type="ARBA" id="ARBA00024334"/>
    </source>
</evidence>
<dbReference type="Pfam" id="PF13499">
    <property type="entry name" value="EF-hand_7"/>
    <property type="match status" value="2"/>
</dbReference>
<keyword evidence="19" id="KW-1185">Reference proteome</keyword>
<dbReference type="InterPro" id="IPR018247">
    <property type="entry name" value="EF_Hand_1_Ca_BS"/>
</dbReference>
<evidence type="ECO:0000259" key="17">
    <source>
        <dbReference type="PROSITE" id="PS50222"/>
    </source>
</evidence>
<dbReference type="InterPro" id="IPR008271">
    <property type="entry name" value="Ser/Thr_kinase_AS"/>
</dbReference>
<dbReference type="EC" id="2.7.11.1" evidence="2"/>
<feature type="compositionally biased region" description="Low complexity" evidence="15">
    <location>
        <begin position="16"/>
        <end position="26"/>
    </location>
</feature>
<evidence type="ECO:0000256" key="14">
    <source>
        <dbReference type="PROSITE-ProRule" id="PRU10141"/>
    </source>
</evidence>
<evidence type="ECO:0000313" key="18">
    <source>
        <dbReference type="EMBL" id="CAB9501553.1"/>
    </source>
</evidence>
<keyword evidence="5" id="KW-0479">Metal-binding</keyword>
<dbReference type="GO" id="GO:0005524">
    <property type="term" value="F:ATP binding"/>
    <property type="evidence" value="ECO:0007669"/>
    <property type="project" value="UniProtKB-UniRule"/>
</dbReference>
<dbReference type="CDD" id="cd00051">
    <property type="entry name" value="EFh"/>
    <property type="match status" value="1"/>
</dbReference>
<comment type="similarity">
    <text evidence="11">Belongs to the protein kinase superfamily. Ser/Thr protein kinase family. CDPK subfamily.</text>
</comment>
<dbReference type="Proteomes" id="UP001153069">
    <property type="component" value="Unassembled WGS sequence"/>
</dbReference>
<evidence type="ECO:0000256" key="6">
    <source>
        <dbReference type="ARBA" id="ARBA00022737"/>
    </source>
</evidence>
<name>A0A9N8H9A3_9STRA</name>
<feature type="compositionally biased region" description="Low complexity" evidence="15">
    <location>
        <begin position="639"/>
        <end position="673"/>
    </location>
</feature>
<keyword evidence="8 18" id="KW-0418">Kinase</keyword>
<proteinExistence type="inferred from homology"/>
<keyword evidence="6" id="KW-0677">Repeat</keyword>
<dbReference type="FunFam" id="1.10.238.10:FF:000001">
    <property type="entry name" value="Calmodulin 1"/>
    <property type="match status" value="1"/>
</dbReference>
<dbReference type="Gene3D" id="1.10.238.10">
    <property type="entry name" value="EF-hand"/>
    <property type="match status" value="2"/>
</dbReference>
<dbReference type="GO" id="GO:0004674">
    <property type="term" value="F:protein serine/threonine kinase activity"/>
    <property type="evidence" value="ECO:0007669"/>
    <property type="project" value="UniProtKB-KW"/>
</dbReference>
<dbReference type="PROSITE" id="PS00018">
    <property type="entry name" value="EF_HAND_1"/>
    <property type="match status" value="2"/>
</dbReference>
<feature type="compositionally biased region" description="Polar residues" evidence="15">
    <location>
        <begin position="27"/>
        <end position="44"/>
    </location>
</feature>
<dbReference type="OrthoDB" id="40902at2759"/>
<keyword evidence="3" id="KW-0723">Serine/threonine-protein kinase</keyword>
<evidence type="ECO:0000256" key="10">
    <source>
        <dbReference type="ARBA" id="ARBA00022840"/>
    </source>
</evidence>
<dbReference type="InterPro" id="IPR011009">
    <property type="entry name" value="Kinase-like_dom_sf"/>
</dbReference>
<dbReference type="PROSITE" id="PS00107">
    <property type="entry name" value="PROTEIN_KINASE_ATP"/>
    <property type="match status" value="1"/>
</dbReference>
<evidence type="ECO:0000256" key="1">
    <source>
        <dbReference type="ARBA" id="ARBA00001946"/>
    </source>
</evidence>
<dbReference type="InterPro" id="IPR011992">
    <property type="entry name" value="EF-hand-dom_pair"/>
</dbReference>
<dbReference type="Gene3D" id="3.30.200.20">
    <property type="entry name" value="Phosphorylase Kinase, domain 1"/>
    <property type="match status" value="1"/>
</dbReference>
<dbReference type="SMART" id="SM00054">
    <property type="entry name" value="EFh"/>
    <property type="match status" value="4"/>
</dbReference>
<feature type="compositionally biased region" description="Basic and acidic residues" evidence="15">
    <location>
        <begin position="1"/>
        <end position="12"/>
    </location>
</feature>
<feature type="domain" description="EF-hand" evidence="17">
    <location>
        <begin position="491"/>
        <end position="526"/>
    </location>
</feature>
<protein>
    <recommendedName>
        <fullName evidence="2">non-specific serine/threonine protein kinase</fullName>
        <ecNumber evidence="2">2.7.11.1</ecNumber>
    </recommendedName>
</protein>
<dbReference type="PROSITE" id="PS50222">
    <property type="entry name" value="EF_HAND_2"/>
    <property type="match status" value="3"/>
</dbReference>
<organism evidence="18 19">
    <name type="scientific">Seminavis robusta</name>
    <dbReference type="NCBI Taxonomy" id="568900"/>
    <lineage>
        <taxon>Eukaryota</taxon>
        <taxon>Sar</taxon>
        <taxon>Stramenopiles</taxon>
        <taxon>Ochrophyta</taxon>
        <taxon>Bacillariophyta</taxon>
        <taxon>Bacillariophyceae</taxon>
        <taxon>Bacillariophycidae</taxon>
        <taxon>Naviculales</taxon>
        <taxon>Naviculaceae</taxon>
        <taxon>Seminavis</taxon>
    </lineage>
</organism>
<comment type="catalytic activity">
    <reaction evidence="12">
        <text>L-threonyl-[protein] + ATP = O-phospho-L-threonyl-[protein] + ADP + H(+)</text>
        <dbReference type="Rhea" id="RHEA:46608"/>
        <dbReference type="Rhea" id="RHEA-COMP:11060"/>
        <dbReference type="Rhea" id="RHEA-COMP:11605"/>
        <dbReference type="ChEBI" id="CHEBI:15378"/>
        <dbReference type="ChEBI" id="CHEBI:30013"/>
        <dbReference type="ChEBI" id="CHEBI:30616"/>
        <dbReference type="ChEBI" id="CHEBI:61977"/>
        <dbReference type="ChEBI" id="CHEBI:456216"/>
        <dbReference type="EC" id="2.7.11.1"/>
    </reaction>
</comment>
<feature type="region of interest" description="Disordered" evidence="15">
    <location>
        <begin position="1"/>
        <end position="44"/>
    </location>
</feature>
<dbReference type="InterPro" id="IPR000719">
    <property type="entry name" value="Prot_kinase_dom"/>
</dbReference>
<evidence type="ECO:0000313" key="19">
    <source>
        <dbReference type="Proteomes" id="UP001153069"/>
    </source>
</evidence>
<dbReference type="FunFam" id="1.10.510.10:FF:000571">
    <property type="entry name" value="Maternal embryonic leucine zipper kinase"/>
    <property type="match status" value="1"/>
</dbReference>
<keyword evidence="9" id="KW-0106">Calcium</keyword>
<sequence length="767" mass="85732">MATEVANHRRESGGNTTTTTTTAPTTRGMNLGSSAGRRNQMASQQSFRVQALVGRHGDAPFQGSSMALMSMRSGKSINSTGSGFRVPRTHNASSRRLLNLSFHGSTSHMNAGGHPYGHGSSITGSIPDFTNSIRIDDLGGMDDDSNMMMSHGSLSQSHSSKQWAQQSVKFRAQQFVATNVDSSIEAHYTIGDLLGEGGFGEVYACVDKQTGEPRAVKVVGKHAKKEDNDKVIAEFDIVKNLDHPNILKLYALFESETHFFLVTDIYAGGELYDELEEFGRFNEDDAALLMNNVLSCLNYCHKNKRLAHRDLKPENILLEENKNFEDLKIIDFGLAAYGDRFTELEGSTYYMSPQVIQGNYDCKCDIWSCGVIAYVCLAGFAPFDGADEQDVVQSILCGRVDFEDASWDDVSENAMDFIAYLLAYEEDNRPTAEQALQHPWLQQIRQRRDIHCQKRRESTRMSLGNLQSFQANSKLKQCVCSLIASQFLKKQEKEEIDNVFRSLDHDCDGKLTRQDVETSYKEFFGHALSDADLNSMFEQVNFSGSGAIEYSEFVVASLMEKNLIDDFKLMAAFKIFDKENKGYISVDNLKEVLSLDDDMEGYILNVIVRQVDDNGDGKISFDEFKDMMFSTAVIPPKPSSSRRAARLRNSSSSINNNKPHYHSSTSTGTSGTSIRNKVVSRANRSTCSSTLSVESFSMASSVALTITEDVFEEENTAQRREREHRRRREEAELLGENYDDNMSVSNASFRHVLNMFDEKNKKAAPSS</sequence>
<feature type="domain" description="EF-hand" evidence="17">
    <location>
        <begin position="564"/>
        <end position="599"/>
    </location>
</feature>
<evidence type="ECO:0000256" key="8">
    <source>
        <dbReference type="ARBA" id="ARBA00022777"/>
    </source>
</evidence>
<evidence type="ECO:0000256" key="5">
    <source>
        <dbReference type="ARBA" id="ARBA00022723"/>
    </source>
</evidence>
<dbReference type="PROSITE" id="PS50011">
    <property type="entry name" value="PROTEIN_KINASE_DOM"/>
    <property type="match status" value="1"/>
</dbReference>
<feature type="domain" description="Protein kinase" evidence="16">
    <location>
        <begin position="188"/>
        <end position="441"/>
    </location>
</feature>
<keyword evidence="4" id="KW-0808">Transferase</keyword>
<gene>
    <name evidence="18" type="ORF">SEMRO_112_G055480.1</name>
</gene>
<dbReference type="EMBL" id="CAICTM010000111">
    <property type="protein sequence ID" value="CAB9501553.1"/>
    <property type="molecule type" value="Genomic_DNA"/>
</dbReference>
<dbReference type="InterPro" id="IPR050205">
    <property type="entry name" value="CDPK_Ser/Thr_kinases"/>
</dbReference>
<evidence type="ECO:0000256" key="9">
    <source>
        <dbReference type="ARBA" id="ARBA00022837"/>
    </source>
</evidence>
<dbReference type="AlphaFoldDB" id="A0A9N8H9A3"/>
<evidence type="ECO:0000256" key="4">
    <source>
        <dbReference type="ARBA" id="ARBA00022679"/>
    </source>
</evidence>
<evidence type="ECO:0000256" key="12">
    <source>
        <dbReference type="ARBA" id="ARBA00047899"/>
    </source>
</evidence>
<dbReference type="InterPro" id="IPR002048">
    <property type="entry name" value="EF_hand_dom"/>
</dbReference>
<feature type="domain" description="EF-hand" evidence="17">
    <location>
        <begin position="607"/>
        <end position="634"/>
    </location>
</feature>
<accession>A0A9N8H9A3</accession>
<feature type="region of interest" description="Disordered" evidence="15">
    <location>
        <begin position="634"/>
        <end position="673"/>
    </location>
</feature>
<dbReference type="SUPFAM" id="SSF47473">
    <property type="entry name" value="EF-hand"/>
    <property type="match status" value="1"/>
</dbReference>
<dbReference type="FunFam" id="3.30.200.20:FF:000315">
    <property type="entry name" value="Calcium-dependent protein kinase 3"/>
    <property type="match status" value="1"/>
</dbReference>
<dbReference type="Gene3D" id="1.10.510.10">
    <property type="entry name" value="Transferase(Phosphotransferase) domain 1"/>
    <property type="match status" value="1"/>
</dbReference>
<evidence type="ECO:0000256" key="2">
    <source>
        <dbReference type="ARBA" id="ARBA00012513"/>
    </source>
</evidence>
<comment type="cofactor">
    <cofactor evidence="1">
        <name>Mg(2+)</name>
        <dbReference type="ChEBI" id="CHEBI:18420"/>
    </cofactor>
</comment>
<dbReference type="InterPro" id="IPR017441">
    <property type="entry name" value="Protein_kinase_ATP_BS"/>
</dbReference>
<dbReference type="Pfam" id="PF00069">
    <property type="entry name" value="Pkinase"/>
    <property type="match status" value="1"/>
</dbReference>
<dbReference type="GO" id="GO:0005509">
    <property type="term" value="F:calcium ion binding"/>
    <property type="evidence" value="ECO:0007669"/>
    <property type="project" value="InterPro"/>
</dbReference>
<comment type="caution">
    <text evidence="18">The sequence shown here is derived from an EMBL/GenBank/DDBJ whole genome shotgun (WGS) entry which is preliminary data.</text>
</comment>
<dbReference type="PANTHER" id="PTHR24349">
    <property type="entry name" value="SERINE/THREONINE-PROTEIN KINASE"/>
    <property type="match status" value="1"/>
</dbReference>
<evidence type="ECO:0000256" key="3">
    <source>
        <dbReference type="ARBA" id="ARBA00022527"/>
    </source>
</evidence>
<dbReference type="SMART" id="SM00220">
    <property type="entry name" value="S_TKc"/>
    <property type="match status" value="1"/>
</dbReference>
<evidence type="ECO:0000256" key="15">
    <source>
        <dbReference type="SAM" id="MobiDB-lite"/>
    </source>
</evidence>
<keyword evidence="10 14" id="KW-0067">ATP-binding</keyword>
<evidence type="ECO:0000256" key="7">
    <source>
        <dbReference type="ARBA" id="ARBA00022741"/>
    </source>
</evidence>
<dbReference type="SUPFAM" id="SSF56112">
    <property type="entry name" value="Protein kinase-like (PK-like)"/>
    <property type="match status" value="1"/>
</dbReference>
<comment type="catalytic activity">
    <reaction evidence="13">
        <text>L-seryl-[protein] + ATP = O-phospho-L-seryl-[protein] + ADP + H(+)</text>
        <dbReference type="Rhea" id="RHEA:17989"/>
        <dbReference type="Rhea" id="RHEA-COMP:9863"/>
        <dbReference type="Rhea" id="RHEA-COMP:11604"/>
        <dbReference type="ChEBI" id="CHEBI:15378"/>
        <dbReference type="ChEBI" id="CHEBI:29999"/>
        <dbReference type="ChEBI" id="CHEBI:30616"/>
        <dbReference type="ChEBI" id="CHEBI:83421"/>
        <dbReference type="ChEBI" id="CHEBI:456216"/>
        <dbReference type="EC" id="2.7.11.1"/>
    </reaction>
</comment>
<keyword evidence="7 14" id="KW-0547">Nucleotide-binding</keyword>
<feature type="binding site" evidence="14">
    <location>
        <position position="221"/>
    </location>
    <ligand>
        <name>ATP</name>
        <dbReference type="ChEBI" id="CHEBI:30616"/>
    </ligand>
</feature>